<organism evidence="3 4">
    <name type="scientific">Tieghemostelium lacteum</name>
    <name type="common">Slime mold</name>
    <name type="synonym">Dictyostelium lacteum</name>
    <dbReference type="NCBI Taxonomy" id="361077"/>
    <lineage>
        <taxon>Eukaryota</taxon>
        <taxon>Amoebozoa</taxon>
        <taxon>Evosea</taxon>
        <taxon>Eumycetozoa</taxon>
        <taxon>Dictyostelia</taxon>
        <taxon>Dictyosteliales</taxon>
        <taxon>Raperosteliaceae</taxon>
        <taxon>Tieghemostelium</taxon>
    </lineage>
</organism>
<evidence type="ECO:0000256" key="1">
    <source>
        <dbReference type="SAM" id="Coils"/>
    </source>
</evidence>
<name>A0A151ZD62_TIELA</name>
<dbReference type="Proteomes" id="UP000076078">
    <property type="component" value="Unassembled WGS sequence"/>
</dbReference>
<dbReference type="InParanoid" id="A0A151ZD62"/>
<dbReference type="AlphaFoldDB" id="A0A151ZD62"/>
<sequence length="332" mass="37649">MNNKKRKLQPINNKIINNKKNKKIIDINEESDVEVSEFEEEDDDEYELEEGDEDEENEEEVDDTCVTINPVTYGCINGVVLNDIVKNNKEASEQTGQLCSNCHLRKPKGQCDVSKRFRIVHRCTKQQKCLSISNCHNISKHPESKTNIEKPALSKKANLDAKKELNNQKKLELKKSQLEEAQNIIKYINADDGSTKELNALSMTESIKGSAKKNKNYFKINNQTLMLPKIDDPPIVIEALQPTPEVPVKSNDGIIVCDCSSIKSVSIFTQLDKSNYQSRSKEFLTTAIASVEKLLTNLNEELVSKETLVYLTSTQLNTEQLQYLLFCSNSKK</sequence>
<keyword evidence="1" id="KW-0175">Coiled coil</keyword>
<evidence type="ECO:0000256" key="2">
    <source>
        <dbReference type="SAM" id="MobiDB-lite"/>
    </source>
</evidence>
<keyword evidence="4" id="KW-1185">Reference proteome</keyword>
<feature type="region of interest" description="Disordered" evidence="2">
    <location>
        <begin position="31"/>
        <end position="61"/>
    </location>
</feature>
<feature type="coiled-coil region" evidence="1">
    <location>
        <begin position="281"/>
        <end position="308"/>
    </location>
</feature>
<proteinExistence type="predicted"/>
<accession>A0A151ZD62</accession>
<comment type="caution">
    <text evidence="3">The sequence shown here is derived from an EMBL/GenBank/DDBJ whole genome shotgun (WGS) entry which is preliminary data.</text>
</comment>
<protein>
    <submittedName>
        <fullName evidence="3">Uncharacterized protein</fullName>
    </submittedName>
</protein>
<evidence type="ECO:0000313" key="3">
    <source>
        <dbReference type="EMBL" id="KYQ91880.1"/>
    </source>
</evidence>
<gene>
    <name evidence="3" type="ORF">DLAC_07216</name>
</gene>
<dbReference type="EMBL" id="LODT01000033">
    <property type="protein sequence ID" value="KYQ91880.1"/>
    <property type="molecule type" value="Genomic_DNA"/>
</dbReference>
<reference evidence="3 4" key="1">
    <citation type="submission" date="2015-12" db="EMBL/GenBank/DDBJ databases">
        <title>Dictyostelia acquired genes for synthesis and detection of signals that induce cell-type specialization by lateral gene transfer from prokaryotes.</title>
        <authorList>
            <person name="Gloeckner G."/>
            <person name="Schaap P."/>
        </authorList>
    </citation>
    <scope>NUCLEOTIDE SEQUENCE [LARGE SCALE GENOMIC DNA]</scope>
    <source>
        <strain evidence="3 4">TK</strain>
    </source>
</reference>
<evidence type="ECO:0000313" key="4">
    <source>
        <dbReference type="Proteomes" id="UP000076078"/>
    </source>
</evidence>